<dbReference type="InterPro" id="IPR050109">
    <property type="entry name" value="HTH-type_TetR-like_transc_reg"/>
</dbReference>
<dbReference type="Pfam" id="PF00440">
    <property type="entry name" value="TetR_N"/>
    <property type="match status" value="1"/>
</dbReference>
<dbReference type="RefSeq" id="WP_344926440.1">
    <property type="nucleotide sequence ID" value="NZ_BAAAYK010000038.1"/>
</dbReference>
<dbReference type="Gene3D" id="1.10.10.60">
    <property type="entry name" value="Homeodomain-like"/>
    <property type="match status" value="1"/>
</dbReference>
<evidence type="ECO:0000256" key="1">
    <source>
        <dbReference type="ARBA" id="ARBA00023015"/>
    </source>
</evidence>
<dbReference type="PRINTS" id="PR00455">
    <property type="entry name" value="HTHTETR"/>
</dbReference>
<dbReference type="EMBL" id="BAAAYK010000038">
    <property type="protein sequence ID" value="GAA3357401.1"/>
    <property type="molecule type" value="Genomic_DNA"/>
</dbReference>
<dbReference type="PANTHER" id="PTHR30055">
    <property type="entry name" value="HTH-TYPE TRANSCRIPTIONAL REGULATOR RUTR"/>
    <property type="match status" value="1"/>
</dbReference>
<evidence type="ECO:0000313" key="7">
    <source>
        <dbReference type="EMBL" id="GAA3357401.1"/>
    </source>
</evidence>
<organism evidence="7 8">
    <name type="scientific">Saccharopolyspora gregorii</name>
    <dbReference type="NCBI Taxonomy" id="33914"/>
    <lineage>
        <taxon>Bacteria</taxon>
        <taxon>Bacillati</taxon>
        <taxon>Actinomycetota</taxon>
        <taxon>Actinomycetes</taxon>
        <taxon>Pseudonocardiales</taxon>
        <taxon>Pseudonocardiaceae</taxon>
        <taxon>Saccharopolyspora</taxon>
    </lineage>
</organism>
<feature type="region of interest" description="Disordered" evidence="5">
    <location>
        <begin position="1"/>
        <end position="22"/>
    </location>
</feature>
<evidence type="ECO:0000313" key="8">
    <source>
        <dbReference type="Proteomes" id="UP001500483"/>
    </source>
</evidence>
<reference evidence="8" key="1">
    <citation type="journal article" date="2019" name="Int. J. Syst. Evol. Microbiol.">
        <title>The Global Catalogue of Microorganisms (GCM) 10K type strain sequencing project: providing services to taxonomists for standard genome sequencing and annotation.</title>
        <authorList>
            <consortium name="The Broad Institute Genomics Platform"/>
            <consortium name="The Broad Institute Genome Sequencing Center for Infectious Disease"/>
            <person name="Wu L."/>
            <person name="Ma J."/>
        </authorList>
    </citation>
    <scope>NUCLEOTIDE SEQUENCE [LARGE SCALE GENOMIC DNA]</scope>
    <source>
        <strain evidence="8">JCM 9687</strain>
    </source>
</reference>
<feature type="domain" description="HTH tetR-type" evidence="6">
    <location>
        <begin position="24"/>
        <end position="84"/>
    </location>
</feature>
<dbReference type="Proteomes" id="UP001500483">
    <property type="component" value="Unassembled WGS sequence"/>
</dbReference>
<evidence type="ECO:0000259" key="6">
    <source>
        <dbReference type="PROSITE" id="PS50977"/>
    </source>
</evidence>
<dbReference type="Pfam" id="PF17754">
    <property type="entry name" value="TetR_C_14"/>
    <property type="match status" value="1"/>
</dbReference>
<keyword evidence="1" id="KW-0805">Transcription regulation</keyword>
<sequence length="208" mass="22808">MPRTTTPDDAPPPAPEGLRERKKRATRQALQQAAVRLFREHGAISVTVEDICAAAEVSPRTFFNYFAAKEEVLVPWDPQTIAGTPQRVVDRPSAEPLLRVVHVVLGEAIDTAMAAPTWRDQALVLRDHPELVSRVALASRDLELALADGLSRRVGEAQDDAYVRLLAATAVTALRVAIQCWHRADQEADLHDHLDAGFARLARGFAAD</sequence>
<protein>
    <submittedName>
        <fullName evidence="7">TetR/AcrR family transcriptional regulator</fullName>
    </submittedName>
</protein>
<feature type="DNA-binding region" description="H-T-H motif" evidence="4">
    <location>
        <begin position="47"/>
        <end position="66"/>
    </location>
</feature>
<evidence type="ECO:0000256" key="2">
    <source>
        <dbReference type="ARBA" id="ARBA00023125"/>
    </source>
</evidence>
<proteinExistence type="predicted"/>
<dbReference type="PANTHER" id="PTHR30055:SF238">
    <property type="entry name" value="MYCOFACTOCIN BIOSYNTHESIS TRANSCRIPTIONAL REGULATOR MFTR-RELATED"/>
    <property type="match status" value="1"/>
</dbReference>
<accession>A0ABP6RSJ9</accession>
<dbReference type="Gene3D" id="1.10.357.10">
    <property type="entry name" value="Tetracycline Repressor, domain 2"/>
    <property type="match status" value="1"/>
</dbReference>
<dbReference type="SUPFAM" id="SSF46689">
    <property type="entry name" value="Homeodomain-like"/>
    <property type="match status" value="1"/>
</dbReference>
<dbReference type="PROSITE" id="PS50977">
    <property type="entry name" value="HTH_TETR_2"/>
    <property type="match status" value="1"/>
</dbReference>
<evidence type="ECO:0000256" key="5">
    <source>
        <dbReference type="SAM" id="MobiDB-lite"/>
    </source>
</evidence>
<comment type="caution">
    <text evidence="7">The sequence shown here is derived from an EMBL/GenBank/DDBJ whole genome shotgun (WGS) entry which is preliminary data.</text>
</comment>
<keyword evidence="8" id="KW-1185">Reference proteome</keyword>
<keyword evidence="2 4" id="KW-0238">DNA-binding</keyword>
<evidence type="ECO:0000256" key="4">
    <source>
        <dbReference type="PROSITE-ProRule" id="PRU00335"/>
    </source>
</evidence>
<evidence type="ECO:0000256" key="3">
    <source>
        <dbReference type="ARBA" id="ARBA00023163"/>
    </source>
</evidence>
<keyword evidence="3" id="KW-0804">Transcription</keyword>
<dbReference type="InterPro" id="IPR041347">
    <property type="entry name" value="MftR_C"/>
</dbReference>
<dbReference type="InterPro" id="IPR001647">
    <property type="entry name" value="HTH_TetR"/>
</dbReference>
<dbReference type="InterPro" id="IPR009057">
    <property type="entry name" value="Homeodomain-like_sf"/>
</dbReference>
<gene>
    <name evidence="7" type="ORF">GCM10020366_25310</name>
</gene>
<name>A0ABP6RSJ9_9PSEU</name>